<proteinExistence type="predicted"/>
<keyword evidence="3" id="KW-1185">Reference proteome</keyword>
<evidence type="ECO:0000313" key="3">
    <source>
        <dbReference type="Proteomes" id="UP000270094"/>
    </source>
</evidence>
<dbReference type="AlphaFoldDB" id="A0A3P7I971"/>
<dbReference type="EMBL" id="UYYB01013702">
    <property type="protein sequence ID" value="VDM69831.1"/>
    <property type="molecule type" value="Genomic_DNA"/>
</dbReference>
<accession>A0A3P7I971</accession>
<evidence type="ECO:0000256" key="1">
    <source>
        <dbReference type="SAM" id="MobiDB-lite"/>
    </source>
</evidence>
<dbReference type="Proteomes" id="UP000270094">
    <property type="component" value="Unassembled WGS sequence"/>
</dbReference>
<organism evidence="2 3">
    <name type="scientific">Strongylus vulgaris</name>
    <name type="common">Blood worm</name>
    <dbReference type="NCBI Taxonomy" id="40348"/>
    <lineage>
        <taxon>Eukaryota</taxon>
        <taxon>Metazoa</taxon>
        <taxon>Ecdysozoa</taxon>
        <taxon>Nematoda</taxon>
        <taxon>Chromadorea</taxon>
        <taxon>Rhabditida</taxon>
        <taxon>Rhabditina</taxon>
        <taxon>Rhabditomorpha</taxon>
        <taxon>Strongyloidea</taxon>
        <taxon>Strongylidae</taxon>
        <taxon>Strongylus</taxon>
    </lineage>
</organism>
<gene>
    <name evidence="2" type="ORF">SVUK_LOCUS4829</name>
</gene>
<feature type="non-terminal residue" evidence="2">
    <location>
        <position position="79"/>
    </location>
</feature>
<feature type="compositionally biased region" description="Acidic residues" evidence="1">
    <location>
        <begin position="44"/>
        <end position="79"/>
    </location>
</feature>
<evidence type="ECO:0000313" key="2">
    <source>
        <dbReference type="EMBL" id="VDM69831.1"/>
    </source>
</evidence>
<name>A0A3P7I971_STRVU</name>
<reference evidence="2 3" key="1">
    <citation type="submission" date="2018-11" db="EMBL/GenBank/DDBJ databases">
        <authorList>
            <consortium name="Pathogen Informatics"/>
        </authorList>
    </citation>
    <scope>NUCLEOTIDE SEQUENCE [LARGE SCALE GENOMIC DNA]</scope>
</reference>
<feature type="region of interest" description="Disordered" evidence="1">
    <location>
        <begin position="40"/>
        <end position="79"/>
    </location>
</feature>
<sequence>MIYHLNLLAPNELEEFVTSVLSAKLKQLYIQVQRNFIETLQRLDDDDDEEEEEEDEDEDENEDEDEDNEDDDEDKDNED</sequence>
<protein>
    <submittedName>
        <fullName evidence="2">Uncharacterized protein</fullName>
    </submittedName>
</protein>